<gene>
    <name evidence="9" type="ORF">B1B_08446</name>
</gene>
<organism evidence="9">
    <name type="scientific">mine drainage metagenome</name>
    <dbReference type="NCBI Taxonomy" id="410659"/>
    <lineage>
        <taxon>unclassified sequences</taxon>
        <taxon>metagenomes</taxon>
        <taxon>ecological metagenomes</taxon>
    </lineage>
</organism>
<dbReference type="GO" id="GO:0042773">
    <property type="term" value="P:ATP synthesis coupled electron transport"/>
    <property type="evidence" value="ECO:0007669"/>
    <property type="project" value="InterPro"/>
</dbReference>
<evidence type="ECO:0000256" key="4">
    <source>
        <dbReference type="ARBA" id="ARBA00022989"/>
    </source>
</evidence>
<feature type="non-terminal residue" evidence="9">
    <location>
        <position position="1"/>
    </location>
</feature>
<feature type="transmembrane region" description="Helical" evidence="7">
    <location>
        <begin position="60"/>
        <end position="82"/>
    </location>
</feature>
<evidence type="ECO:0000313" key="9">
    <source>
        <dbReference type="EMBL" id="EQD58774.1"/>
    </source>
</evidence>
<proteinExistence type="predicted"/>
<keyword evidence="4 7" id="KW-1133">Transmembrane helix</keyword>
<evidence type="ECO:0000259" key="8">
    <source>
        <dbReference type="Pfam" id="PF00361"/>
    </source>
</evidence>
<protein>
    <submittedName>
        <fullName evidence="9">NADH/Ubiquinone/plastoquinone (Complex I)</fullName>
    </submittedName>
</protein>
<dbReference type="PANTHER" id="PTHR42682">
    <property type="entry name" value="HYDROGENASE-4 COMPONENT F"/>
    <property type="match status" value="1"/>
</dbReference>
<sequence>SRRIRVYFVVFGLFATAMMGAVETANLGLLFILVEAATLASVVMVPIEGRTEGLEAGWKYVIISSLGITIALAGTLFVFYAATGLAGSPDQHLTWAYLVAHGPPAGARSASGWDSCWRWSATGPRWGWLRSHTWLPDAHSEAPSPASAMLSGALLNVGMYAIIRF</sequence>
<comment type="subcellular location">
    <subcellularLocation>
        <location evidence="1">Cell membrane</location>
        <topology evidence="1">Multi-pass membrane protein</topology>
    </subcellularLocation>
</comment>
<dbReference type="InterPro" id="IPR001750">
    <property type="entry name" value="ND/Mrp_TM"/>
</dbReference>
<dbReference type="InterPro" id="IPR003918">
    <property type="entry name" value="NADH_UbQ_OxRdtase"/>
</dbReference>
<evidence type="ECO:0000256" key="1">
    <source>
        <dbReference type="ARBA" id="ARBA00004651"/>
    </source>
</evidence>
<evidence type="ECO:0000256" key="5">
    <source>
        <dbReference type="ARBA" id="ARBA00023002"/>
    </source>
</evidence>
<evidence type="ECO:0000256" key="6">
    <source>
        <dbReference type="ARBA" id="ARBA00023136"/>
    </source>
</evidence>
<dbReference type="EMBL" id="AUZY01005505">
    <property type="protein sequence ID" value="EQD58774.1"/>
    <property type="molecule type" value="Genomic_DNA"/>
</dbReference>
<dbReference type="GO" id="GO:0016491">
    <property type="term" value="F:oxidoreductase activity"/>
    <property type="evidence" value="ECO:0007669"/>
    <property type="project" value="UniProtKB-KW"/>
</dbReference>
<dbReference type="Pfam" id="PF00361">
    <property type="entry name" value="Proton_antipo_M"/>
    <property type="match status" value="1"/>
</dbReference>
<feature type="domain" description="NADH:quinone oxidoreductase/Mrp antiporter transmembrane" evidence="8">
    <location>
        <begin position="26"/>
        <end position="165"/>
    </location>
</feature>
<dbReference type="AlphaFoldDB" id="T1C0G5"/>
<reference evidence="9" key="1">
    <citation type="submission" date="2013-08" db="EMBL/GenBank/DDBJ databases">
        <authorList>
            <person name="Mendez C."/>
            <person name="Richter M."/>
            <person name="Ferrer M."/>
            <person name="Sanchez J."/>
        </authorList>
    </citation>
    <scope>NUCLEOTIDE SEQUENCE</scope>
</reference>
<keyword evidence="6 7" id="KW-0472">Membrane</keyword>
<evidence type="ECO:0000256" key="3">
    <source>
        <dbReference type="ARBA" id="ARBA00022692"/>
    </source>
</evidence>
<feature type="transmembrane region" description="Helical" evidence="7">
    <location>
        <begin position="144"/>
        <end position="163"/>
    </location>
</feature>
<keyword evidence="9" id="KW-0830">Ubiquinone</keyword>
<reference evidence="9" key="2">
    <citation type="journal article" date="2014" name="ISME J.">
        <title>Microbial stratification in low pH oxic and suboxic macroscopic growths along an acid mine drainage.</title>
        <authorList>
            <person name="Mendez-Garcia C."/>
            <person name="Mesa V."/>
            <person name="Sprenger R.R."/>
            <person name="Richter M."/>
            <person name="Diez M.S."/>
            <person name="Solano J."/>
            <person name="Bargiela R."/>
            <person name="Golyshina O.V."/>
            <person name="Manteca A."/>
            <person name="Ramos J.L."/>
            <person name="Gallego J.R."/>
            <person name="Llorente I."/>
            <person name="Martins Dos Santos V.A."/>
            <person name="Jensen O.N."/>
            <person name="Pelaez A.I."/>
            <person name="Sanchez J."/>
            <person name="Ferrer M."/>
        </authorList>
    </citation>
    <scope>NUCLEOTIDE SEQUENCE</scope>
</reference>
<accession>T1C0G5</accession>
<dbReference type="PANTHER" id="PTHR42682:SF5">
    <property type="entry name" value="HYDROGENASE-4 COMPONENT F"/>
    <property type="match status" value="1"/>
</dbReference>
<dbReference type="GO" id="GO:0005886">
    <property type="term" value="C:plasma membrane"/>
    <property type="evidence" value="ECO:0007669"/>
    <property type="project" value="UniProtKB-SubCell"/>
</dbReference>
<evidence type="ECO:0000256" key="2">
    <source>
        <dbReference type="ARBA" id="ARBA00022475"/>
    </source>
</evidence>
<keyword evidence="2" id="KW-1003">Cell membrane</keyword>
<comment type="caution">
    <text evidence="9">The sequence shown here is derived from an EMBL/GenBank/DDBJ whole genome shotgun (WGS) entry which is preliminary data.</text>
</comment>
<feature type="non-terminal residue" evidence="9">
    <location>
        <position position="165"/>
    </location>
</feature>
<feature type="transmembrane region" description="Helical" evidence="7">
    <location>
        <begin position="28"/>
        <end position="48"/>
    </location>
</feature>
<keyword evidence="5" id="KW-0560">Oxidoreductase</keyword>
<feature type="transmembrane region" description="Helical" evidence="7">
    <location>
        <begin position="5"/>
        <end position="22"/>
    </location>
</feature>
<keyword evidence="3 7" id="KW-0812">Transmembrane</keyword>
<dbReference type="GO" id="GO:0008137">
    <property type="term" value="F:NADH dehydrogenase (ubiquinone) activity"/>
    <property type="evidence" value="ECO:0007669"/>
    <property type="project" value="InterPro"/>
</dbReference>
<evidence type="ECO:0000256" key="7">
    <source>
        <dbReference type="SAM" id="Phobius"/>
    </source>
</evidence>
<name>T1C0G5_9ZZZZ</name>
<dbReference type="InterPro" id="IPR052175">
    <property type="entry name" value="ComplexI-like_HydComp"/>
</dbReference>
<dbReference type="PRINTS" id="PR01437">
    <property type="entry name" value="NUOXDRDTASE4"/>
</dbReference>